<feature type="coiled-coil region" evidence="25">
    <location>
        <begin position="1214"/>
        <end position="1417"/>
    </location>
</feature>
<evidence type="ECO:0000256" key="5">
    <source>
        <dbReference type="ARBA" id="ARBA00004629"/>
    </source>
</evidence>
<keyword evidence="8" id="KW-0813">Transport</keyword>
<evidence type="ECO:0000313" key="30">
    <source>
        <dbReference type="Ensembl" id="ENSCPRP00005020494.1"/>
    </source>
</evidence>
<feature type="region of interest" description="Disordered" evidence="26">
    <location>
        <begin position="97"/>
        <end position="135"/>
    </location>
</feature>
<evidence type="ECO:0000256" key="10">
    <source>
        <dbReference type="ARBA" id="ARBA00022490"/>
    </source>
</evidence>
<evidence type="ECO:0000256" key="25">
    <source>
        <dbReference type="SAM" id="Coils"/>
    </source>
</evidence>
<proteinExistence type="inferred from homology"/>
<protein>
    <recommendedName>
        <fullName evidence="7">Nucleoprotein TPR</fullName>
    </recommendedName>
    <alternativeName>
        <fullName evidence="24">NPC-associated intranuclear protein</fullName>
    </alternativeName>
</protein>
<evidence type="ECO:0000256" key="2">
    <source>
        <dbReference type="ARBA" id="ARBA00004335"/>
    </source>
</evidence>
<feature type="coiled-coil region" evidence="25">
    <location>
        <begin position="987"/>
        <end position="1162"/>
    </location>
</feature>
<keyword evidence="31" id="KW-1185">Reference proteome</keyword>
<dbReference type="GO" id="GO:0031965">
    <property type="term" value="C:nuclear membrane"/>
    <property type="evidence" value="ECO:0007669"/>
    <property type="project" value="UniProtKB-SubCell"/>
</dbReference>
<feature type="compositionally biased region" description="Basic residues" evidence="26">
    <location>
        <begin position="2306"/>
        <end position="2316"/>
    </location>
</feature>
<evidence type="ECO:0000256" key="20">
    <source>
        <dbReference type="ARBA" id="ARBA00023212"/>
    </source>
</evidence>
<evidence type="ECO:0000259" key="28">
    <source>
        <dbReference type="Pfam" id="PF25481"/>
    </source>
</evidence>
<keyword evidence="20" id="KW-0206">Cytoskeleton</keyword>
<feature type="domain" description="NUA/TPR/MLP1-2-like" evidence="29">
    <location>
        <begin position="472"/>
        <end position="569"/>
    </location>
</feature>
<feature type="compositionally biased region" description="Basic and acidic residues" evidence="26">
    <location>
        <begin position="1615"/>
        <end position="1627"/>
    </location>
</feature>
<keyword evidence="14" id="KW-0995">Kinetochore</keyword>
<dbReference type="GO" id="GO:0005643">
    <property type="term" value="C:nuclear pore"/>
    <property type="evidence" value="ECO:0007669"/>
    <property type="project" value="UniProtKB-SubCell"/>
</dbReference>
<dbReference type="GO" id="GO:0005819">
    <property type="term" value="C:spindle"/>
    <property type="evidence" value="ECO:0007669"/>
    <property type="project" value="UniProtKB-SubCell"/>
</dbReference>
<dbReference type="Ensembl" id="ENSCPRT00005023938.1">
    <property type="protein sequence ID" value="ENSCPRP00005020494.1"/>
    <property type="gene ID" value="ENSCPRG00005014136.1"/>
</dbReference>
<feature type="compositionally biased region" description="Polar residues" evidence="26">
    <location>
        <begin position="1793"/>
        <end position="1819"/>
    </location>
</feature>
<dbReference type="InterPro" id="IPR057577">
    <property type="entry name" value="Nucleoprot-TPR/MLP1_dom"/>
</dbReference>
<feature type="compositionally biased region" description="Acidic residues" evidence="26">
    <location>
        <begin position="2254"/>
        <end position="2268"/>
    </location>
</feature>
<dbReference type="FunFam" id="1.10.287.1490:FF:000004">
    <property type="entry name" value="nucleoprotein TPR isoform X2"/>
    <property type="match status" value="1"/>
</dbReference>
<dbReference type="Pfam" id="PF25785">
    <property type="entry name" value="TPR"/>
    <property type="match status" value="1"/>
</dbReference>
<dbReference type="InterPro" id="IPR057974">
    <property type="entry name" value="NUA/TPR/MLP1-2-like_dom"/>
</dbReference>
<keyword evidence="15" id="KW-0653">Protein transport</keyword>
<evidence type="ECO:0000313" key="31">
    <source>
        <dbReference type="Proteomes" id="UP000594220"/>
    </source>
</evidence>
<feature type="compositionally biased region" description="Polar residues" evidence="26">
    <location>
        <begin position="1897"/>
        <end position="1908"/>
    </location>
</feature>
<dbReference type="Proteomes" id="UP000594220">
    <property type="component" value="Unplaced"/>
</dbReference>
<feature type="compositionally biased region" description="Basic and acidic residues" evidence="26">
    <location>
        <begin position="113"/>
        <end position="135"/>
    </location>
</feature>
<evidence type="ECO:0000256" key="8">
    <source>
        <dbReference type="ARBA" id="ARBA00022448"/>
    </source>
</evidence>
<dbReference type="Pfam" id="PF25481">
    <property type="entry name" value="Nucleoprot-TPR"/>
    <property type="match status" value="1"/>
</dbReference>
<evidence type="ECO:0000256" key="14">
    <source>
        <dbReference type="ARBA" id="ARBA00022838"/>
    </source>
</evidence>
<feature type="region of interest" description="Disordered" evidence="26">
    <location>
        <begin position="1793"/>
        <end position="1853"/>
    </location>
</feature>
<evidence type="ECO:0000256" key="7">
    <source>
        <dbReference type="ARBA" id="ARBA00019789"/>
    </source>
</evidence>
<feature type="compositionally biased region" description="Acidic residues" evidence="26">
    <location>
        <begin position="2228"/>
        <end position="2241"/>
    </location>
</feature>
<feature type="region of interest" description="Disordered" evidence="26">
    <location>
        <begin position="2199"/>
        <end position="2317"/>
    </location>
</feature>
<evidence type="ECO:0000256" key="23">
    <source>
        <dbReference type="ARBA" id="ARBA00023328"/>
    </source>
</evidence>
<keyword evidence="11" id="KW-0132">Cell division</keyword>
<feature type="coiled-coil region" evidence="25">
    <location>
        <begin position="819"/>
        <end position="961"/>
    </location>
</feature>
<dbReference type="GO" id="GO:0017056">
    <property type="term" value="F:structural constituent of nuclear pore"/>
    <property type="evidence" value="ECO:0007669"/>
    <property type="project" value="TreeGrafter"/>
</dbReference>
<evidence type="ECO:0000259" key="27">
    <source>
        <dbReference type="Pfam" id="PF07926"/>
    </source>
</evidence>
<dbReference type="PANTHER" id="PTHR18898:SF2">
    <property type="entry name" value="NUCLEOPROTEIN TPR"/>
    <property type="match status" value="1"/>
</dbReference>
<dbReference type="GO" id="GO:0051301">
    <property type="term" value="P:cell division"/>
    <property type="evidence" value="ECO:0007669"/>
    <property type="project" value="UniProtKB-KW"/>
</dbReference>
<keyword evidence="13" id="KW-0509">mRNA transport</keyword>
<reference evidence="30" key="2">
    <citation type="submission" date="2025-09" db="UniProtKB">
        <authorList>
            <consortium name="Ensembl"/>
        </authorList>
    </citation>
    <scope>IDENTIFICATION</scope>
</reference>
<keyword evidence="16" id="KW-0811">Translocation</keyword>
<evidence type="ECO:0000256" key="24">
    <source>
        <dbReference type="ARBA" id="ARBA00077074"/>
    </source>
</evidence>
<accession>A0A7M4F755</accession>
<feature type="compositionally biased region" description="Polar residues" evidence="26">
    <location>
        <begin position="1998"/>
        <end position="2034"/>
    </location>
</feature>
<evidence type="ECO:0000256" key="13">
    <source>
        <dbReference type="ARBA" id="ARBA00022816"/>
    </source>
</evidence>
<feature type="domain" description="Nucleoprotein TPR/MLP1-2" evidence="27">
    <location>
        <begin position="1033"/>
        <end position="1159"/>
    </location>
</feature>
<dbReference type="Pfam" id="PF07926">
    <property type="entry name" value="TPR_MLP1_2"/>
    <property type="match status" value="1"/>
</dbReference>
<dbReference type="GO" id="GO:0000776">
    <property type="term" value="C:kinetochore"/>
    <property type="evidence" value="ECO:0007669"/>
    <property type="project" value="UniProtKB-KW"/>
</dbReference>
<reference evidence="30" key="1">
    <citation type="submission" date="2025-08" db="UniProtKB">
        <authorList>
            <consortium name="Ensembl"/>
        </authorList>
    </citation>
    <scope>IDENTIFICATION</scope>
</reference>
<sequence length="2324" mass="262983">MAAVLQQVLERAELAKLPKLVQGKLERFLADQQSEIDGLRASHERFRVDSEQQYFEVEKRLAQSQERLVNQTQECQTLRQELNKLNEQLKSLSEKNKELEAAQDRSAAVQSKLTREKEELEAEKRDLVRTSERRSQEVEHLNEDVKRLNDKLMEANAEKVKLQLKLDELETSDVSVKYREKRFEQEKELLQNQNNWLNAELKAKTDELLHIAREKGNEILELKCSLENKKEEVSRMEEQVSGLKQTNENLQKHVEDLLNKLKEAKDQQSGMEGRFHNELNAHIKLSNLYKSAADDSEAKSDELTRAVEELHKLLKEAGEANKTTQDHLAEVEESKAAMEKELREKISKLEKELVNANELLSATKRKGAILSEEELAAMSPTAAAVAKVVKPGMKLTELYNAYVETQDQLLLEKLENKRINKYLDEIVQEVEAKAPILKRQREEYERSQKAVASLSAKLEQAMKEIQRLQGDTDKANKHASVLERENQRLEIQVKDLSQQIRVLLMELEEARGNHVIRDEEVSSADISSSSEVITQHLVSYRNIEELQQQNQRLLVALRELGEAREKEEQETTSSKISELQSQLEEALNELEKLREARHLQVQLVDSIVRQRDMYRILLAQTTGVVIPVQGRLLLVTQIRFHAMSTPAPVSMTESIEAAEAKAALKQLQEIFENYKKEKAENDKLLNEQNEKLQEQVSDLRSQNAKMSTQLEFASKRYEMLQDNVESYRREITSLHERTQKLTATTQKHEQIINTMTQDLRGANEKLAVAEVRAENLKKERDILKMSEVRLTQQRESYLAEQRGQNLLLTNLRAIQAILERSETETKQRLSNQIEKLEREISQLKKKLESEVEQRHALTKNQDVHLLDLKRQLETETSRHLNTKELLKNAQKEISTLKQQLNNTEALLASQSSQRAPGKVINSTNEDVDDLVSQLRQAEEQVNDLKERLKTTSSNVEQYRAMVLSLEESLNKEKQVTEEVRATVEVRLKDSSEYQAQLEKKLMEAEKEKQELQDEKRKAVESMEQQVQHIGPSLTAVQSEVQEALQRASTALNNEQQARRDCQEQAKIASQAQNKYERELMLHAADVEALQAAKEQVSKNAAVRQQLEEAAQKAESALLECKASWEERERMLKDEVSKLVSRSEDLEKQNRLLHEQLETLSDKMVTSVKEANPSALNVSLNEEGKSQEQIMEILRFIRREKEIAETRFEVAQVESLRYRQRVEHLEKELQELQDSLNAEREKVQVTARTIAQHEELMKKTETMNVLIETNKMLREEKERLEQELQQMQAKVRKLEADILPLQESNAELSEKSGMLQAEKKLLEEDVKRWKARTQHLLSQQKDTDVEEYRKLLSEKEANTKRIQQMSEETGRLKAEIARYTNASLTTSQNLVQTLRDELTKIRTEKDNLQKELDVKVADIQEKVKTITQVKKIGRRYKTQYEELKAKHDKVVAETSAQLSAEQQQEQQASVQEVQELKESLSQADVKTKSLESQIECLQKTIAEKESEARSLQEQISQVQLELTRLHQDLQERTTQEEQLKQQITEKEEKTKKTLLAAKQKIAQLAGTKEQLTKENDEWKQKNIALEEQKTELEVRMSALKSQYEGRICRLERELREQQERHHEQRDEPPESTNKQRQITLKSTPASGERGIASTSDPPTANIKPTPVVSTPSKVTAAAIPGNKSTPRASIRPMVTPATVTNPTTTPTATVMPTTQVETQEAMQSEGPVEHVPVFGSTSGSVRSTSPNVQTSLSQPILTVQQQTQATAFVQPTQQSHPQIEPANQEPSPTIVEVVQSSQIERPSTSTAVFGTVSATPSSSLPKRPREEEEDSTVENSEQISEETVDVPLPKKLRGIQRVEPEVCKNGKYYQYSKSCVILQSGIEETSQSIPIDIGPLQPDQQNTSSSQECQSKRDDVIVIDSDDEEDDDEENEGEQEDYEDEEEDDEDDDEDPGMGDEGDDSNEGTGSADGNDGYEADEAEGADGTDPGTETEESMGAGESNQRAADSQNSGSTSAAESTFSHESSREQQPTSASERQAPRPPQSPRRPSHTLPPRLTIHAPPQELGPPVQRIQMTRRQSVGRGLQLTPGIGGMQHFFDDEDRTVPSTPTLVVPHRTDGFAEAIHSPQVAGVPRFRFGPPEDMPQTSSSHSDLGQLASQGGLGMYETPLFLAHEEESGGRSVPTTPLQVAAPVTVFTESTAADASEHASQSVPMVTTSTGNLSTTTESGAGDDGDEVFAEAESEGITSEAGLEIDSQQEEESVQASDESDLPSTSQDPPSSSSADTSSHQPKPFRRVRLQPPTLRTGVRGRHFNRQRGKCLSALNL</sequence>
<keyword evidence="12" id="KW-0498">Mitosis</keyword>
<evidence type="ECO:0000256" key="3">
    <source>
        <dbReference type="ARBA" id="ARBA00004567"/>
    </source>
</evidence>
<keyword evidence="21" id="KW-0539">Nucleus</keyword>
<keyword evidence="23" id="KW-0137">Centromere</keyword>
<keyword evidence="22" id="KW-0131">Cell cycle</keyword>
<evidence type="ECO:0000256" key="11">
    <source>
        <dbReference type="ARBA" id="ARBA00022618"/>
    </source>
</evidence>
<evidence type="ECO:0000256" key="21">
    <source>
        <dbReference type="ARBA" id="ARBA00023242"/>
    </source>
</evidence>
<dbReference type="InterPro" id="IPR012929">
    <property type="entry name" value="Nucleoprot-TPR/MLP1-2_dom"/>
</dbReference>
<evidence type="ECO:0000259" key="29">
    <source>
        <dbReference type="Pfam" id="PF25785"/>
    </source>
</evidence>
<dbReference type="GO" id="GO:0006606">
    <property type="term" value="P:protein import into nucleus"/>
    <property type="evidence" value="ECO:0007669"/>
    <property type="project" value="InterPro"/>
</dbReference>
<evidence type="ECO:0000256" key="15">
    <source>
        <dbReference type="ARBA" id="ARBA00022927"/>
    </source>
</evidence>
<dbReference type="Gene3D" id="1.10.287.1490">
    <property type="match status" value="1"/>
</dbReference>
<feature type="coiled-coil region" evidence="25">
    <location>
        <begin position="543"/>
        <end position="603"/>
    </location>
</feature>
<keyword evidence="9" id="KW-0158">Chromosome</keyword>
<feature type="region of interest" description="Disordered" evidence="26">
    <location>
        <begin position="1615"/>
        <end position="1688"/>
    </location>
</feature>
<keyword evidence="19" id="KW-0472">Membrane</keyword>
<comment type="subcellular location">
    <subcellularLocation>
        <location evidence="5">Chromosome</location>
        <location evidence="5">Centromere</location>
        <location evidence="5">Kinetochore</location>
    </subcellularLocation>
    <subcellularLocation>
        <location evidence="1">Cytoplasm</location>
        <location evidence="1">Cytoskeleton</location>
        <location evidence="1">Spindle</location>
    </subcellularLocation>
    <subcellularLocation>
        <location evidence="2">Nucleus membrane</location>
        <topology evidence="2">Peripheral membrane protein</topology>
        <orientation evidence="2">Cytoplasmic side</orientation>
    </subcellularLocation>
    <subcellularLocation>
        <location evidence="4">Nucleus membrane</location>
        <topology evidence="4">Peripheral membrane protein</topology>
        <orientation evidence="4">Nucleoplasmic side</orientation>
    </subcellularLocation>
    <subcellularLocation>
        <location evidence="3">Nucleus</location>
        <location evidence="3">Nuclear pore complex</location>
    </subcellularLocation>
</comment>
<gene>
    <name evidence="30" type="primary">TPR</name>
</gene>
<feature type="compositionally biased region" description="Acidic residues" evidence="26">
    <location>
        <begin position="1971"/>
        <end position="1992"/>
    </location>
</feature>
<feature type="coiled-coil region" evidence="25">
    <location>
        <begin position="427"/>
        <end position="513"/>
    </location>
</feature>
<keyword evidence="17 25" id="KW-0175">Coiled coil</keyword>
<feature type="compositionally biased region" description="Low complexity" evidence="26">
    <location>
        <begin position="2269"/>
        <end position="2286"/>
    </location>
</feature>
<feature type="compositionally biased region" description="Polar residues" evidence="26">
    <location>
        <begin position="1629"/>
        <end position="1644"/>
    </location>
</feature>
<evidence type="ECO:0000256" key="4">
    <source>
        <dbReference type="ARBA" id="ARBA00004620"/>
    </source>
</evidence>
<dbReference type="GO" id="GO:0034399">
    <property type="term" value="C:nuclear periphery"/>
    <property type="evidence" value="ECO:0007669"/>
    <property type="project" value="UniProtKB-ARBA"/>
</dbReference>
<dbReference type="GeneTree" id="ENSGT00730000111014"/>
<dbReference type="GO" id="GO:1901673">
    <property type="term" value="P:regulation of mitotic spindle assembly"/>
    <property type="evidence" value="ECO:0007669"/>
    <property type="project" value="TreeGrafter"/>
</dbReference>
<evidence type="ECO:0000256" key="17">
    <source>
        <dbReference type="ARBA" id="ARBA00023054"/>
    </source>
</evidence>
<feature type="region of interest" description="Disordered" evidence="26">
    <location>
        <begin position="1888"/>
        <end position="2087"/>
    </location>
</feature>
<feature type="compositionally biased region" description="Polar residues" evidence="26">
    <location>
        <begin position="2199"/>
        <end position="2213"/>
    </location>
</feature>
<feature type="compositionally biased region" description="Low complexity" evidence="26">
    <location>
        <begin position="2214"/>
        <end position="2226"/>
    </location>
</feature>
<evidence type="ECO:0000256" key="22">
    <source>
        <dbReference type="ARBA" id="ARBA00023306"/>
    </source>
</evidence>
<feature type="compositionally biased region" description="Acidic residues" evidence="26">
    <location>
        <begin position="1919"/>
        <end position="1961"/>
    </location>
</feature>
<keyword evidence="10" id="KW-0963">Cytoplasm</keyword>
<keyword evidence="18" id="KW-0906">Nuclear pore complex</keyword>
<feature type="domain" description="Nucleoprotein TPR/MPL1" evidence="28">
    <location>
        <begin position="172"/>
        <end position="251"/>
    </location>
</feature>
<evidence type="ECO:0000256" key="6">
    <source>
        <dbReference type="ARBA" id="ARBA00005274"/>
    </source>
</evidence>
<evidence type="ECO:0000256" key="18">
    <source>
        <dbReference type="ARBA" id="ARBA00023132"/>
    </source>
</evidence>
<evidence type="ECO:0000256" key="9">
    <source>
        <dbReference type="ARBA" id="ARBA00022454"/>
    </source>
</evidence>
<evidence type="ECO:0000256" key="12">
    <source>
        <dbReference type="ARBA" id="ARBA00022776"/>
    </source>
</evidence>
<evidence type="ECO:0000256" key="16">
    <source>
        <dbReference type="ARBA" id="ARBA00023010"/>
    </source>
</evidence>
<evidence type="ECO:0000256" key="26">
    <source>
        <dbReference type="SAM" id="MobiDB-lite"/>
    </source>
</evidence>
<evidence type="ECO:0000256" key="1">
    <source>
        <dbReference type="ARBA" id="ARBA00004186"/>
    </source>
</evidence>
<dbReference type="PANTHER" id="PTHR18898">
    <property type="entry name" value="NUCLEOPROTEIN TPR-RELATED"/>
    <property type="match status" value="1"/>
</dbReference>
<organism evidence="30 31">
    <name type="scientific">Crocodylus porosus</name>
    <name type="common">Saltwater crocodile</name>
    <name type="synonym">Estuarine crocodile</name>
    <dbReference type="NCBI Taxonomy" id="8502"/>
    <lineage>
        <taxon>Eukaryota</taxon>
        <taxon>Metazoa</taxon>
        <taxon>Chordata</taxon>
        <taxon>Craniata</taxon>
        <taxon>Vertebrata</taxon>
        <taxon>Euteleostomi</taxon>
        <taxon>Archelosauria</taxon>
        <taxon>Archosauria</taxon>
        <taxon>Crocodylia</taxon>
        <taxon>Longirostres</taxon>
        <taxon>Crocodylidae</taxon>
        <taxon>Crocodylus</taxon>
    </lineage>
</organism>
<feature type="coiled-coil region" evidence="25">
    <location>
        <begin position="1472"/>
        <end position="1601"/>
    </location>
</feature>
<dbReference type="GO" id="GO:0006406">
    <property type="term" value="P:mRNA export from nucleus"/>
    <property type="evidence" value="ECO:0007669"/>
    <property type="project" value="TreeGrafter"/>
</dbReference>
<comment type="similarity">
    <text evidence="6">Belongs to the TPR family.</text>
</comment>
<name>A0A7M4F755_CROPO</name>
<evidence type="ECO:0000256" key="19">
    <source>
        <dbReference type="ARBA" id="ARBA00023136"/>
    </source>
</evidence>
<feature type="coiled-coil region" evidence="25">
    <location>
        <begin position="657"/>
        <end position="793"/>
    </location>
</feature>